<dbReference type="GO" id="GO:0005524">
    <property type="term" value="F:ATP binding"/>
    <property type="evidence" value="ECO:0007669"/>
    <property type="project" value="UniProtKB-KW"/>
</dbReference>
<dbReference type="CDD" id="cd00009">
    <property type="entry name" value="AAA"/>
    <property type="match status" value="1"/>
</dbReference>
<keyword evidence="3" id="KW-0805">Transcription regulation</keyword>
<dbReference type="STRING" id="1841610.A6X21_03605"/>
<dbReference type="Gene3D" id="1.10.8.60">
    <property type="match status" value="1"/>
</dbReference>
<dbReference type="InterPro" id="IPR003593">
    <property type="entry name" value="AAA+_ATPase"/>
</dbReference>
<dbReference type="Pfam" id="PF02954">
    <property type="entry name" value="HTH_8"/>
    <property type="match status" value="1"/>
</dbReference>
<dbReference type="FunFam" id="3.40.50.300:FF:000006">
    <property type="entry name" value="DNA-binding transcriptional regulator NtrC"/>
    <property type="match status" value="1"/>
</dbReference>
<evidence type="ECO:0000256" key="1">
    <source>
        <dbReference type="ARBA" id="ARBA00022741"/>
    </source>
</evidence>
<dbReference type="SUPFAM" id="SSF46689">
    <property type="entry name" value="Homeodomain-like"/>
    <property type="match status" value="1"/>
</dbReference>
<dbReference type="SUPFAM" id="SSF52540">
    <property type="entry name" value="P-loop containing nucleoside triphosphate hydrolases"/>
    <property type="match status" value="1"/>
</dbReference>
<dbReference type="InterPro" id="IPR025944">
    <property type="entry name" value="Sigma_54_int_dom_CS"/>
</dbReference>
<keyword evidence="4" id="KW-0804">Transcription</keyword>
<dbReference type="GO" id="GO:0006355">
    <property type="term" value="P:regulation of DNA-templated transcription"/>
    <property type="evidence" value="ECO:0007669"/>
    <property type="project" value="InterPro"/>
</dbReference>
<dbReference type="Gene3D" id="1.10.10.60">
    <property type="entry name" value="Homeodomain-like"/>
    <property type="match status" value="1"/>
</dbReference>
<protein>
    <submittedName>
        <fullName evidence="7">Sigma-54-dependent Fis family transcriptional regulator</fullName>
    </submittedName>
</protein>
<dbReference type="AlphaFoldDB" id="A0A1C3EP33"/>
<dbReference type="InterPro" id="IPR058031">
    <property type="entry name" value="AAA_lid_NorR"/>
</dbReference>
<evidence type="ECO:0000256" key="3">
    <source>
        <dbReference type="ARBA" id="ARBA00023015"/>
    </source>
</evidence>
<dbReference type="SMART" id="SM00382">
    <property type="entry name" value="AAA"/>
    <property type="match status" value="1"/>
</dbReference>
<evidence type="ECO:0000313" key="7">
    <source>
        <dbReference type="EMBL" id="ODA35013.1"/>
    </source>
</evidence>
<dbReference type="EMBL" id="LYDR01000039">
    <property type="protein sequence ID" value="ODA35013.1"/>
    <property type="molecule type" value="Genomic_DNA"/>
</dbReference>
<gene>
    <name evidence="7" type="ORF">A6X21_03605</name>
</gene>
<name>A0A1C3EP33_9PLAN</name>
<keyword evidence="1" id="KW-0547">Nucleotide-binding</keyword>
<dbReference type="InterPro" id="IPR025662">
    <property type="entry name" value="Sigma_54_int_dom_ATP-bd_1"/>
</dbReference>
<dbReference type="InterPro" id="IPR009057">
    <property type="entry name" value="Homeodomain-like_sf"/>
</dbReference>
<feature type="compositionally biased region" description="Polar residues" evidence="5">
    <location>
        <begin position="130"/>
        <end position="141"/>
    </location>
</feature>
<dbReference type="InterPro" id="IPR002078">
    <property type="entry name" value="Sigma_54_int"/>
</dbReference>
<dbReference type="PANTHER" id="PTHR32071:SF14">
    <property type="entry name" value="TRANSCRIPTIONAL REGULATORY PROTEIN RTCR"/>
    <property type="match status" value="1"/>
</dbReference>
<feature type="region of interest" description="Disordered" evidence="5">
    <location>
        <begin position="124"/>
        <end position="171"/>
    </location>
</feature>
<dbReference type="InterPro" id="IPR027417">
    <property type="entry name" value="P-loop_NTPase"/>
</dbReference>
<keyword evidence="2" id="KW-0067">ATP-binding</keyword>
<dbReference type="PANTHER" id="PTHR32071">
    <property type="entry name" value="TRANSCRIPTIONAL REGULATORY PROTEIN"/>
    <property type="match status" value="1"/>
</dbReference>
<feature type="domain" description="Sigma-54 factor interaction" evidence="6">
    <location>
        <begin position="189"/>
        <end position="418"/>
    </location>
</feature>
<sequence>MNKPVIVVLSCDQQLAVELPSALQGRVDVRACDTTEEVQDLLRTVTPQGFVADFRRTSHTGMAEARLLSLLQERFPALRIALLTPDRCPEPLQARVDETDLTHFKGRVDSQILAQTFRELADRVAPAEPSTLSRGQASANADPQYPAARNTPVSTPRAAITSTSSTRSTVPAHESAMLDTAAGSISRRFETSSPQLQQMLADLEIAARHDVTIMLIGETGAGKTYLSRLIHEASPRRTDPFLPVACGALPDDLIESELFGHMKGSFTSAHADKEGKFIAAKRGSLLLDEIDVLGLEQQVKLLRVIETGEFEPVGSNQTLRSQARLIVASNLELQPLVEQGRFRPDLYYRLNMLKFNIPPLRHRKVDIVPLARRFVRQFVQKHGVTIREIDPGLFEALLGYPWPGNVRELEHVIQRAVIYCRDGVLRAEHLPSHIVGGYAGPTNDPSVDLGHQFVTTATPRQSLEGQIALTEKEIIEQALFKNSFSRTRTAKDLGISRVTLYNKMKRYGIGS</sequence>
<evidence type="ECO:0000259" key="6">
    <source>
        <dbReference type="PROSITE" id="PS50045"/>
    </source>
</evidence>
<dbReference type="Pfam" id="PF00158">
    <property type="entry name" value="Sigma54_activat"/>
    <property type="match status" value="1"/>
</dbReference>
<dbReference type="Gene3D" id="3.40.50.300">
    <property type="entry name" value="P-loop containing nucleotide triphosphate hydrolases"/>
    <property type="match status" value="1"/>
</dbReference>
<dbReference type="InterPro" id="IPR002197">
    <property type="entry name" value="HTH_Fis"/>
</dbReference>
<accession>A0A1C3EP33</accession>
<dbReference type="Pfam" id="PF25601">
    <property type="entry name" value="AAA_lid_14"/>
    <property type="match status" value="1"/>
</dbReference>
<evidence type="ECO:0000313" key="8">
    <source>
        <dbReference type="Proteomes" id="UP000094828"/>
    </source>
</evidence>
<comment type="caution">
    <text evidence="7">The sequence shown here is derived from an EMBL/GenBank/DDBJ whole genome shotgun (WGS) entry which is preliminary data.</text>
</comment>
<organism evidence="7 8">
    <name type="scientific">Planctopirus hydrillae</name>
    <dbReference type="NCBI Taxonomy" id="1841610"/>
    <lineage>
        <taxon>Bacteria</taxon>
        <taxon>Pseudomonadati</taxon>
        <taxon>Planctomycetota</taxon>
        <taxon>Planctomycetia</taxon>
        <taxon>Planctomycetales</taxon>
        <taxon>Planctomycetaceae</taxon>
        <taxon>Planctopirus</taxon>
    </lineage>
</organism>
<dbReference type="PROSITE" id="PS00675">
    <property type="entry name" value="SIGMA54_INTERACT_1"/>
    <property type="match status" value="1"/>
</dbReference>
<dbReference type="OrthoDB" id="9807827at2"/>
<keyword evidence="8" id="KW-1185">Reference proteome</keyword>
<evidence type="ECO:0000256" key="5">
    <source>
        <dbReference type="SAM" id="MobiDB-lite"/>
    </source>
</evidence>
<evidence type="ECO:0000256" key="2">
    <source>
        <dbReference type="ARBA" id="ARBA00022840"/>
    </source>
</evidence>
<dbReference type="PRINTS" id="PR01590">
    <property type="entry name" value="HTHFIS"/>
</dbReference>
<reference evidence="7 8" key="1">
    <citation type="submission" date="2016-05" db="EMBL/GenBank/DDBJ databases">
        <title>Genomic and physiological characterization of Planctopirus sp. isolated from fresh water lake.</title>
        <authorList>
            <person name="Subhash Y."/>
            <person name="Ramana C."/>
        </authorList>
    </citation>
    <scope>NUCLEOTIDE SEQUENCE [LARGE SCALE GENOMIC DNA]</scope>
    <source>
        <strain evidence="7 8">JC280</strain>
    </source>
</reference>
<proteinExistence type="predicted"/>
<feature type="compositionally biased region" description="Low complexity" evidence="5">
    <location>
        <begin position="154"/>
        <end position="169"/>
    </location>
</feature>
<dbReference type="Proteomes" id="UP000094828">
    <property type="component" value="Unassembled WGS sequence"/>
</dbReference>
<dbReference type="PROSITE" id="PS00688">
    <property type="entry name" value="SIGMA54_INTERACT_3"/>
    <property type="match status" value="1"/>
</dbReference>
<dbReference type="PROSITE" id="PS50045">
    <property type="entry name" value="SIGMA54_INTERACT_4"/>
    <property type="match status" value="1"/>
</dbReference>
<dbReference type="GO" id="GO:0043565">
    <property type="term" value="F:sequence-specific DNA binding"/>
    <property type="evidence" value="ECO:0007669"/>
    <property type="project" value="InterPro"/>
</dbReference>
<evidence type="ECO:0000256" key="4">
    <source>
        <dbReference type="ARBA" id="ARBA00023163"/>
    </source>
</evidence>